<evidence type="ECO:0000256" key="1">
    <source>
        <dbReference type="SAM" id="MobiDB-lite"/>
    </source>
</evidence>
<evidence type="ECO:0000313" key="2">
    <source>
        <dbReference type="EMBL" id="QQP36401.1"/>
    </source>
</evidence>
<dbReference type="EMBL" id="CP045904">
    <property type="protein sequence ID" value="QQP36401.1"/>
    <property type="molecule type" value="Genomic_DNA"/>
</dbReference>
<feature type="region of interest" description="Disordered" evidence="1">
    <location>
        <begin position="40"/>
        <end position="64"/>
    </location>
</feature>
<name>A0A7T8JW64_CALRO</name>
<dbReference type="AlphaFoldDB" id="A0A7T8JW64"/>
<evidence type="ECO:0000313" key="3">
    <source>
        <dbReference type="Proteomes" id="UP000595437"/>
    </source>
</evidence>
<protein>
    <submittedName>
        <fullName evidence="2">Uncharacterized protein</fullName>
    </submittedName>
</protein>
<sequence>MESISSALVANAGQIQATLAGQNSIQQQVQQQQQQTAQVQQVQTATSPSPAGPAITSIPINDCN</sequence>
<gene>
    <name evidence="2" type="ORF">FKW44_021489</name>
</gene>
<proteinExistence type="predicted"/>
<dbReference type="Proteomes" id="UP000595437">
    <property type="component" value="Chromosome 15"/>
</dbReference>
<reference evidence="3" key="1">
    <citation type="submission" date="2021-01" db="EMBL/GenBank/DDBJ databases">
        <title>Caligus Genome Assembly.</title>
        <authorList>
            <person name="Gallardo-Escarate C."/>
        </authorList>
    </citation>
    <scope>NUCLEOTIDE SEQUENCE [LARGE SCALE GENOMIC DNA]</scope>
</reference>
<keyword evidence="3" id="KW-1185">Reference proteome</keyword>
<organism evidence="2 3">
    <name type="scientific">Caligus rogercresseyi</name>
    <name type="common">Sea louse</name>
    <dbReference type="NCBI Taxonomy" id="217165"/>
    <lineage>
        <taxon>Eukaryota</taxon>
        <taxon>Metazoa</taxon>
        <taxon>Ecdysozoa</taxon>
        <taxon>Arthropoda</taxon>
        <taxon>Crustacea</taxon>
        <taxon>Multicrustacea</taxon>
        <taxon>Hexanauplia</taxon>
        <taxon>Copepoda</taxon>
        <taxon>Siphonostomatoida</taxon>
        <taxon>Caligidae</taxon>
        <taxon>Caligus</taxon>
    </lineage>
</organism>
<accession>A0A7T8JW64</accession>